<comment type="caution">
    <text evidence="2">The sequence shown here is derived from an EMBL/GenBank/DDBJ whole genome shotgun (WGS) entry which is preliminary data.</text>
</comment>
<keyword evidence="3" id="KW-1185">Reference proteome</keyword>
<protein>
    <submittedName>
        <fullName evidence="2">Uncharacterized protein</fullName>
    </submittedName>
</protein>
<organism evidence="2 3">
    <name type="scientific">Cryobacterium lyxosi</name>
    <dbReference type="NCBI Taxonomy" id="1259228"/>
    <lineage>
        <taxon>Bacteria</taxon>
        <taxon>Bacillati</taxon>
        <taxon>Actinomycetota</taxon>
        <taxon>Actinomycetes</taxon>
        <taxon>Micrococcales</taxon>
        <taxon>Microbacteriaceae</taxon>
        <taxon>Cryobacterium</taxon>
    </lineage>
</organism>
<sequence length="421" mass="46442">MLDPSGFNRWLEHLTEMGGRALATGYERYSKHPVWETLQLKRESLNAARFDDAESEQARKDIIEWLDESLKTRVARQPALYLSALDQLSAALNQLPVDTASFRQFLAYRNQNGQAYQLLENSLRDLPLPPPKDLKAAYVDLLDKEVDARSERLGEIDQRLSETEKALRDRLDELTKVTAEVNQLRTVIQNEREAIAAVSQSAESEMRAEWEAVLDVWDRERKATDLEHDTQALNSIATLAATTRAGEALAEHAAGDLSAADWYGRAKRERKAAQWVRAGAWAAFIFAGGIGFYIVSEAIIENFDISPGGGILRASIAIVIGAFGALLLREAGRHFREADTAEDVALSLKALAPFYANSADQIRLAARVELGDAVLVKNVLSRFSHRDASKHGAEVKTAELPGLVKEAAEALKVAADATPGR</sequence>
<gene>
    <name evidence="2" type="ORF">E3T27_15485</name>
</gene>
<dbReference type="AlphaFoldDB" id="A0A4R8Z8F2"/>
<proteinExistence type="predicted"/>
<dbReference type="EMBL" id="SOGT01000017">
    <property type="protein sequence ID" value="TFD23240.1"/>
    <property type="molecule type" value="Genomic_DNA"/>
</dbReference>
<name>A0A4R8Z8F2_9MICO</name>
<reference evidence="2 3" key="1">
    <citation type="submission" date="2019-03" db="EMBL/GenBank/DDBJ databases">
        <title>Genomics of glacier-inhabiting Cryobacterium strains.</title>
        <authorList>
            <person name="Liu Q."/>
            <person name="Xin Y.-H."/>
        </authorList>
    </citation>
    <scope>NUCLEOTIDE SEQUENCE [LARGE SCALE GENOMIC DNA]</scope>
    <source>
        <strain evidence="2 3">TMT1-1</strain>
    </source>
</reference>
<feature type="transmembrane region" description="Helical" evidence="1">
    <location>
        <begin position="310"/>
        <end position="328"/>
    </location>
</feature>
<dbReference type="OrthoDB" id="5070163at2"/>
<feature type="transmembrane region" description="Helical" evidence="1">
    <location>
        <begin position="275"/>
        <end position="295"/>
    </location>
</feature>
<keyword evidence="1" id="KW-1133">Transmembrane helix</keyword>
<evidence type="ECO:0000313" key="2">
    <source>
        <dbReference type="EMBL" id="TFD23240.1"/>
    </source>
</evidence>
<accession>A0A4R8Z8F2</accession>
<dbReference type="RefSeq" id="WP_134573851.1">
    <property type="nucleotide sequence ID" value="NZ_SOGT01000017.1"/>
</dbReference>
<evidence type="ECO:0000313" key="3">
    <source>
        <dbReference type="Proteomes" id="UP000298424"/>
    </source>
</evidence>
<evidence type="ECO:0000256" key="1">
    <source>
        <dbReference type="SAM" id="Phobius"/>
    </source>
</evidence>
<keyword evidence="1" id="KW-0472">Membrane</keyword>
<keyword evidence="1" id="KW-0812">Transmembrane</keyword>
<dbReference type="Proteomes" id="UP000298424">
    <property type="component" value="Unassembled WGS sequence"/>
</dbReference>